<gene>
    <name evidence="2" type="ORF">LZ495_26895</name>
</gene>
<evidence type="ECO:0000313" key="2">
    <source>
        <dbReference type="EMBL" id="MCF2530820.1"/>
    </source>
</evidence>
<organism evidence="2 3">
    <name type="scientific">Yinghuangia soli</name>
    <dbReference type="NCBI Taxonomy" id="2908204"/>
    <lineage>
        <taxon>Bacteria</taxon>
        <taxon>Bacillati</taxon>
        <taxon>Actinomycetota</taxon>
        <taxon>Actinomycetes</taxon>
        <taxon>Kitasatosporales</taxon>
        <taxon>Streptomycetaceae</taxon>
        <taxon>Yinghuangia</taxon>
    </lineage>
</organism>
<accession>A0AA41U2L7</accession>
<sequence>MGYDLHITRRANWWDEGGPVITAAEWLAVIAADPGLVALPDPPGAPGPVRPAAELAEPPSGRGSPELCLRNGEVMAKSPSDALLVKMCEIAAVLGARVQGDDGEYFVGGVAL</sequence>
<protein>
    <submittedName>
        <fullName evidence="2">Uncharacterized protein</fullName>
    </submittedName>
</protein>
<evidence type="ECO:0000313" key="3">
    <source>
        <dbReference type="Proteomes" id="UP001165378"/>
    </source>
</evidence>
<reference evidence="2" key="1">
    <citation type="submission" date="2022-01" db="EMBL/GenBank/DDBJ databases">
        <title>Genome-Based Taxonomic Classification of the Phylum Actinobacteria.</title>
        <authorList>
            <person name="Gao Y."/>
        </authorList>
    </citation>
    <scope>NUCLEOTIDE SEQUENCE</scope>
    <source>
        <strain evidence="2">KLBMP 8922</strain>
    </source>
</reference>
<evidence type="ECO:0000256" key="1">
    <source>
        <dbReference type="SAM" id="MobiDB-lite"/>
    </source>
</evidence>
<proteinExistence type="predicted"/>
<dbReference type="RefSeq" id="WP_235055476.1">
    <property type="nucleotide sequence ID" value="NZ_JAKFHA010000018.1"/>
</dbReference>
<feature type="compositionally biased region" description="Pro residues" evidence="1">
    <location>
        <begin position="40"/>
        <end position="49"/>
    </location>
</feature>
<name>A0AA41U2L7_9ACTN</name>
<dbReference type="Proteomes" id="UP001165378">
    <property type="component" value="Unassembled WGS sequence"/>
</dbReference>
<dbReference type="AlphaFoldDB" id="A0AA41U2L7"/>
<keyword evidence="3" id="KW-1185">Reference proteome</keyword>
<feature type="region of interest" description="Disordered" evidence="1">
    <location>
        <begin position="40"/>
        <end position="64"/>
    </location>
</feature>
<dbReference type="EMBL" id="JAKFHA010000018">
    <property type="protein sequence ID" value="MCF2530820.1"/>
    <property type="molecule type" value="Genomic_DNA"/>
</dbReference>
<comment type="caution">
    <text evidence="2">The sequence shown here is derived from an EMBL/GenBank/DDBJ whole genome shotgun (WGS) entry which is preliminary data.</text>
</comment>